<dbReference type="InterPro" id="IPR000195">
    <property type="entry name" value="Rab-GAP-TBC_dom"/>
</dbReference>
<sequence length="531" mass="59663">MEEADLEELCRNFFDSDLHLSLLEAVEKDLTSGASSSYLASSSGGFSAAKDALLDRLNTPESRRSVINWLFAASAKLPKRQYQQQPLSQQQQQSLTPVGEAAHIGRAQANWEKRICKSLNTMCSDLGLPLARRRTEKDFNALVSKWNELSVIEKDVSSIRPVYASKDFLEVLVAVRCPNALPEMTDTRWGLIHAPLRCKTIDQLRLDYHDLAISLSQTGVDDECLPDGDVEREKLTVKVLESGSAPLAQELAKRGVPLSYRGRLWSLIFDVSVTGHAEQYLQGLKQAVLDHDLLVDALIFKDVKLTAANNDMYFVFEDYLHMILLMFSRDPAIVGVYRRCCATAPKAYLNGRVGDESAAVAYPPSGVIPFHGFALLLCPLCFLYPDPKELYLVFRELYTRHFYKLHVISSEPDSILGLCALFESLLQTQEPELFHHLRSEGIQPLRIAFRWMMLAFSGLLLPEQVLLLWDRIVAYDSLTILPLFAVGVFSFRKHNLLQTKSFSAAEAVLSDLTTLSVGPILQLTLFARYND</sequence>
<evidence type="ECO:0000313" key="2">
    <source>
        <dbReference type="EMBL" id="PAA46545.1"/>
    </source>
</evidence>
<feature type="domain" description="Rab-GAP TBC" evidence="1">
    <location>
        <begin position="255"/>
        <end position="476"/>
    </location>
</feature>
<keyword evidence="4" id="KW-1185">Reference proteome</keyword>
<dbReference type="Proteomes" id="UP000215902">
    <property type="component" value="Unassembled WGS sequence"/>
</dbReference>
<dbReference type="InterPro" id="IPR042507">
    <property type="entry name" value="TBC1D19"/>
</dbReference>
<reference evidence="3 4" key="1">
    <citation type="submission" date="2017-06" db="EMBL/GenBank/DDBJ databases">
        <title>A platform for efficient transgenesis in Macrostomum lignano, a flatworm model organism for stem cell research.</title>
        <authorList>
            <person name="Berezikov E."/>
        </authorList>
    </citation>
    <scope>NUCLEOTIDE SEQUENCE [LARGE SCALE GENOMIC DNA]</scope>
    <source>
        <strain evidence="3">DV1</strain>
        <tissue evidence="3">Whole organism</tissue>
    </source>
</reference>
<dbReference type="OrthoDB" id="10249775at2759"/>
<dbReference type="AlphaFoldDB" id="A0A267DJT5"/>
<protein>
    <recommendedName>
        <fullName evidence="1">Rab-GAP TBC domain-containing protein</fullName>
    </recommendedName>
</protein>
<proteinExistence type="predicted"/>
<name>A0A267DJT5_9PLAT</name>
<gene>
    <name evidence="2" type="ORF">BOX15_Mlig000947g11</name>
    <name evidence="3" type="ORF">BOX15_Mlig000947g8</name>
</gene>
<dbReference type="STRING" id="282301.A0A267DJT5"/>
<dbReference type="PROSITE" id="PS50086">
    <property type="entry name" value="TBC_RABGAP"/>
    <property type="match status" value="1"/>
</dbReference>
<evidence type="ECO:0000313" key="3">
    <source>
        <dbReference type="EMBL" id="PAA49570.1"/>
    </source>
</evidence>
<accession>A0A267DJT5</accession>
<evidence type="ECO:0000313" key="4">
    <source>
        <dbReference type="Proteomes" id="UP000215902"/>
    </source>
</evidence>
<dbReference type="EMBL" id="NIVC01004809">
    <property type="protein sequence ID" value="PAA46545.1"/>
    <property type="molecule type" value="Genomic_DNA"/>
</dbReference>
<organism evidence="3 4">
    <name type="scientific">Macrostomum lignano</name>
    <dbReference type="NCBI Taxonomy" id="282301"/>
    <lineage>
        <taxon>Eukaryota</taxon>
        <taxon>Metazoa</taxon>
        <taxon>Spiralia</taxon>
        <taxon>Lophotrochozoa</taxon>
        <taxon>Platyhelminthes</taxon>
        <taxon>Rhabditophora</taxon>
        <taxon>Macrostomorpha</taxon>
        <taxon>Macrostomida</taxon>
        <taxon>Macrostomidae</taxon>
        <taxon>Macrostomum</taxon>
    </lineage>
</organism>
<dbReference type="InterPro" id="IPR035969">
    <property type="entry name" value="Rab-GAP_TBC_sf"/>
</dbReference>
<dbReference type="PANTHER" id="PTHR16110:SF1">
    <property type="entry name" value="TBC1 DOMAIN FAMILY MEMBER 19"/>
    <property type="match status" value="1"/>
</dbReference>
<dbReference type="Gene3D" id="1.10.472.80">
    <property type="entry name" value="Ypt/Rab-GAP domain of gyp1p, domain 3"/>
    <property type="match status" value="1"/>
</dbReference>
<dbReference type="EMBL" id="NIVC01003840">
    <property type="protein sequence ID" value="PAA49570.1"/>
    <property type="molecule type" value="Genomic_DNA"/>
</dbReference>
<evidence type="ECO:0000259" key="1">
    <source>
        <dbReference type="PROSITE" id="PS50086"/>
    </source>
</evidence>
<dbReference type="PANTHER" id="PTHR16110">
    <property type="entry name" value="TBC1 DOMAIN FAMILY MEMBER 19"/>
    <property type="match status" value="1"/>
</dbReference>
<comment type="caution">
    <text evidence="3">The sequence shown here is derived from an EMBL/GenBank/DDBJ whole genome shotgun (WGS) entry which is preliminary data.</text>
</comment>
<dbReference type="SUPFAM" id="SSF47923">
    <property type="entry name" value="Ypt/Rab-GAP domain of gyp1p"/>
    <property type="match status" value="1"/>
</dbReference>
<dbReference type="Pfam" id="PF00566">
    <property type="entry name" value="RabGAP-TBC"/>
    <property type="match status" value="1"/>
</dbReference>
<dbReference type="SMART" id="SM00164">
    <property type="entry name" value="TBC"/>
    <property type="match status" value="1"/>
</dbReference>